<evidence type="ECO:0000313" key="3">
    <source>
        <dbReference type="Proteomes" id="UP000644699"/>
    </source>
</evidence>
<comment type="caution">
    <text evidence="2">The sequence shown here is derived from an EMBL/GenBank/DDBJ whole genome shotgun (WGS) entry which is preliminary data.</text>
</comment>
<organism evidence="2 3">
    <name type="scientific">Aureimonas endophytica</name>
    <dbReference type="NCBI Taxonomy" id="2027858"/>
    <lineage>
        <taxon>Bacteria</taxon>
        <taxon>Pseudomonadati</taxon>
        <taxon>Pseudomonadota</taxon>
        <taxon>Alphaproteobacteria</taxon>
        <taxon>Hyphomicrobiales</taxon>
        <taxon>Aurantimonadaceae</taxon>
        <taxon>Aureimonas</taxon>
    </lineage>
</organism>
<proteinExistence type="predicted"/>
<keyword evidence="3" id="KW-1185">Reference proteome</keyword>
<feature type="domain" description="PIN" evidence="1">
    <location>
        <begin position="5"/>
        <end position="119"/>
    </location>
</feature>
<reference evidence="2" key="1">
    <citation type="journal article" date="2014" name="Int. J. Syst. Evol. Microbiol.">
        <title>Complete genome sequence of Corynebacterium casei LMG S-19264T (=DSM 44701T), isolated from a smear-ripened cheese.</title>
        <authorList>
            <consortium name="US DOE Joint Genome Institute (JGI-PGF)"/>
            <person name="Walter F."/>
            <person name="Albersmeier A."/>
            <person name="Kalinowski J."/>
            <person name="Ruckert C."/>
        </authorList>
    </citation>
    <scope>NUCLEOTIDE SEQUENCE</scope>
    <source>
        <strain evidence="2">CGMCC 1.15367</strain>
    </source>
</reference>
<dbReference type="RefSeq" id="WP_188908469.1">
    <property type="nucleotide sequence ID" value="NZ_BMIQ01000003.1"/>
</dbReference>
<dbReference type="EMBL" id="BMIQ01000003">
    <property type="protein sequence ID" value="GGE03151.1"/>
    <property type="molecule type" value="Genomic_DNA"/>
</dbReference>
<dbReference type="Proteomes" id="UP000644699">
    <property type="component" value="Unassembled WGS sequence"/>
</dbReference>
<reference evidence="2" key="2">
    <citation type="submission" date="2020-09" db="EMBL/GenBank/DDBJ databases">
        <authorList>
            <person name="Sun Q."/>
            <person name="Zhou Y."/>
        </authorList>
    </citation>
    <scope>NUCLEOTIDE SEQUENCE</scope>
    <source>
        <strain evidence="2">CGMCC 1.15367</strain>
    </source>
</reference>
<dbReference type="AlphaFoldDB" id="A0A916ZL70"/>
<accession>A0A916ZL70</accession>
<dbReference type="InterPro" id="IPR002716">
    <property type="entry name" value="PIN_dom"/>
</dbReference>
<sequence>MAGCVIDTSAVFADLNEEAGAAEARRWLRDAAISAVNFQEIVSKAIERGVPPEEVPPLMDALRLDVRRLDRELALSAGAMCAATRRLGLSHGDRACLALAKALALPAVTADRAWNEIAEEIGMKVVLIR</sequence>
<dbReference type="Pfam" id="PF01850">
    <property type="entry name" value="PIN"/>
    <property type="match status" value="1"/>
</dbReference>
<protein>
    <recommendedName>
        <fullName evidence="1">PIN domain-containing protein</fullName>
    </recommendedName>
</protein>
<gene>
    <name evidence="2" type="ORF">GCM10011390_22510</name>
</gene>
<evidence type="ECO:0000259" key="1">
    <source>
        <dbReference type="Pfam" id="PF01850"/>
    </source>
</evidence>
<name>A0A916ZL70_9HYPH</name>
<dbReference type="SUPFAM" id="SSF88723">
    <property type="entry name" value="PIN domain-like"/>
    <property type="match status" value="1"/>
</dbReference>
<dbReference type="Gene3D" id="3.40.50.1010">
    <property type="entry name" value="5'-nuclease"/>
    <property type="match status" value="1"/>
</dbReference>
<evidence type="ECO:0000313" key="2">
    <source>
        <dbReference type="EMBL" id="GGE03151.1"/>
    </source>
</evidence>
<dbReference type="InterPro" id="IPR029060">
    <property type="entry name" value="PIN-like_dom_sf"/>
</dbReference>